<feature type="domain" description="AMP-binding enzyme C-terminal" evidence="2">
    <location>
        <begin position="308"/>
        <end position="384"/>
    </location>
</feature>
<dbReference type="InterPro" id="IPR045851">
    <property type="entry name" value="AMP-bd_C_sf"/>
</dbReference>
<sequence length="401" mass="41387">MAVPNRPLQAVHGLDAARLTALLAAATSGDGPALLPIAAGTPPPRVRALLAALRPATLRTAEGVTRLDGAAGVAEDTALVIATSGSTGAPKGVELSAAALRHSTLASTRRIGAGRGDAWLCVLPTDHIAGLQVVLRALSLGTEPLHRPFDVAEVMAVAAGHRPHVSLVPTQLRRLLAGGADLSHFRSILVGGAAADERLLARARAAGGRVITTYGMSETCGGCVYDGVPLDGVAARIAGDGRVLLSGPVLFTGYRLRPELTAEHLVREADRAWFRTGDLGRLADGRLTVRGRADDVINTGGHKVVAGEVAALLARLETVAEAAVVGRPDPEWGERVTAVVVPADPAAPPTLAELRSWVAAHLPRYAAPHELELRAALPLLASGKPDLRALRRAGAPEPPNA</sequence>
<evidence type="ECO:0000259" key="2">
    <source>
        <dbReference type="Pfam" id="PF13193"/>
    </source>
</evidence>
<evidence type="ECO:0000313" key="3">
    <source>
        <dbReference type="EMBL" id="MFC7328576.1"/>
    </source>
</evidence>
<dbReference type="InterPro" id="IPR020845">
    <property type="entry name" value="AMP-binding_CS"/>
</dbReference>
<dbReference type="InterPro" id="IPR000873">
    <property type="entry name" value="AMP-dep_synth/lig_dom"/>
</dbReference>
<dbReference type="SUPFAM" id="SSF56801">
    <property type="entry name" value="Acetyl-CoA synthetase-like"/>
    <property type="match status" value="1"/>
</dbReference>
<protein>
    <submittedName>
        <fullName evidence="3">AMP-binding protein</fullName>
    </submittedName>
</protein>
<proteinExistence type="predicted"/>
<dbReference type="Pfam" id="PF00501">
    <property type="entry name" value="AMP-binding"/>
    <property type="match status" value="1"/>
</dbReference>
<keyword evidence="4" id="KW-1185">Reference proteome</keyword>
<dbReference type="EMBL" id="JBHTBH010000005">
    <property type="protein sequence ID" value="MFC7328576.1"/>
    <property type="molecule type" value="Genomic_DNA"/>
</dbReference>
<dbReference type="Proteomes" id="UP001596540">
    <property type="component" value="Unassembled WGS sequence"/>
</dbReference>
<organism evidence="3 4">
    <name type="scientific">Marinactinospora rubrisoli</name>
    <dbReference type="NCBI Taxonomy" id="2715399"/>
    <lineage>
        <taxon>Bacteria</taxon>
        <taxon>Bacillati</taxon>
        <taxon>Actinomycetota</taxon>
        <taxon>Actinomycetes</taxon>
        <taxon>Streptosporangiales</taxon>
        <taxon>Nocardiopsidaceae</taxon>
        <taxon>Marinactinospora</taxon>
    </lineage>
</organism>
<dbReference type="PANTHER" id="PTHR43767">
    <property type="entry name" value="LONG-CHAIN-FATTY-ACID--COA LIGASE"/>
    <property type="match status" value="1"/>
</dbReference>
<name>A0ABW2KEX6_9ACTN</name>
<dbReference type="Gene3D" id="3.30.300.30">
    <property type="match status" value="1"/>
</dbReference>
<dbReference type="InterPro" id="IPR042099">
    <property type="entry name" value="ANL_N_sf"/>
</dbReference>
<evidence type="ECO:0000259" key="1">
    <source>
        <dbReference type="Pfam" id="PF00501"/>
    </source>
</evidence>
<comment type="caution">
    <text evidence="3">The sequence shown here is derived from an EMBL/GenBank/DDBJ whole genome shotgun (WGS) entry which is preliminary data.</text>
</comment>
<dbReference type="PANTHER" id="PTHR43767:SF1">
    <property type="entry name" value="NONRIBOSOMAL PEPTIDE SYNTHASE PES1 (EUROFUNG)-RELATED"/>
    <property type="match status" value="1"/>
</dbReference>
<evidence type="ECO:0000313" key="4">
    <source>
        <dbReference type="Proteomes" id="UP001596540"/>
    </source>
</evidence>
<reference evidence="4" key="1">
    <citation type="journal article" date="2019" name="Int. J. Syst. Evol. Microbiol.">
        <title>The Global Catalogue of Microorganisms (GCM) 10K type strain sequencing project: providing services to taxonomists for standard genome sequencing and annotation.</title>
        <authorList>
            <consortium name="The Broad Institute Genomics Platform"/>
            <consortium name="The Broad Institute Genome Sequencing Center for Infectious Disease"/>
            <person name="Wu L."/>
            <person name="Ma J."/>
        </authorList>
    </citation>
    <scope>NUCLEOTIDE SEQUENCE [LARGE SCALE GENOMIC DNA]</scope>
    <source>
        <strain evidence="4">CGMCC 4.7382</strain>
    </source>
</reference>
<dbReference type="InterPro" id="IPR050237">
    <property type="entry name" value="ATP-dep_AMP-bd_enzyme"/>
</dbReference>
<feature type="domain" description="AMP-dependent synthetase/ligase" evidence="1">
    <location>
        <begin position="68"/>
        <end position="231"/>
    </location>
</feature>
<dbReference type="Gene3D" id="3.40.50.12780">
    <property type="entry name" value="N-terminal domain of ligase-like"/>
    <property type="match status" value="1"/>
</dbReference>
<dbReference type="PROSITE" id="PS00455">
    <property type="entry name" value="AMP_BINDING"/>
    <property type="match status" value="1"/>
</dbReference>
<dbReference type="Pfam" id="PF13193">
    <property type="entry name" value="AMP-binding_C"/>
    <property type="match status" value="1"/>
</dbReference>
<gene>
    <name evidence="3" type="ORF">ACFQRF_12560</name>
</gene>
<accession>A0ABW2KEX6</accession>
<dbReference type="InterPro" id="IPR025110">
    <property type="entry name" value="AMP-bd_C"/>
</dbReference>
<dbReference type="RefSeq" id="WP_379871226.1">
    <property type="nucleotide sequence ID" value="NZ_JBHTBH010000005.1"/>
</dbReference>